<evidence type="ECO:0000313" key="2">
    <source>
        <dbReference type="EMBL" id="CAK0850097.1"/>
    </source>
</evidence>
<accession>A0ABN9TXZ5</accession>
<evidence type="ECO:0008006" key="4">
    <source>
        <dbReference type="Google" id="ProtNLM"/>
    </source>
</evidence>
<organism evidence="2 3">
    <name type="scientific">Prorocentrum cordatum</name>
    <dbReference type="NCBI Taxonomy" id="2364126"/>
    <lineage>
        <taxon>Eukaryota</taxon>
        <taxon>Sar</taxon>
        <taxon>Alveolata</taxon>
        <taxon>Dinophyceae</taxon>
        <taxon>Prorocentrales</taxon>
        <taxon>Prorocentraceae</taxon>
        <taxon>Prorocentrum</taxon>
    </lineage>
</organism>
<dbReference type="Proteomes" id="UP001189429">
    <property type="component" value="Unassembled WGS sequence"/>
</dbReference>
<name>A0ABN9TXZ5_9DINO</name>
<gene>
    <name evidence="2" type="ORF">PCOR1329_LOCUS42612</name>
</gene>
<comment type="caution">
    <text evidence="2">The sequence shown here is derived from an EMBL/GenBank/DDBJ whole genome shotgun (WGS) entry which is preliminary data.</text>
</comment>
<protein>
    <recommendedName>
        <fullName evidence="4">Band 7 domain-containing protein</fullName>
    </recommendedName>
</protein>
<sequence length="410" mass="45112">MFREVLGAAAVVPPLLPRSGPRASEPRVPGTPPGGGLASHGHRLPRQRLRALRAHRQRTVKEGEACAIWDQNGQHREVRGPKLVRLYWSTIRFLEHHVAGDEEYLKIQKRNGTVEHIRGPTELFENPVHHLKVTVEKAHHIPSSASHLLVLHKGSQASQLVVVGSVSGEVSTQQRQGRAVSGAVSTEHTVVTGPTIFFPEPTDSVHQFCWTDKGAGALSEDMRVLTTKGMLIRALEFIVSDVNGHHALIGLEMRARITSMQQALLVADPVAECDGLLKAVVLEVMATVQFSRPGTSLLTTVRSAVTNASFTEALSEKLQRQAAMELRSVTVTKAKPSAELEKVCRKEDDLTAATVNEQLHAKKLKQMADEDEQRLAYLKELNKLQVDLTKYLCSQNSRAPDGADTKEKTR</sequence>
<evidence type="ECO:0000313" key="3">
    <source>
        <dbReference type="Proteomes" id="UP001189429"/>
    </source>
</evidence>
<evidence type="ECO:0000256" key="1">
    <source>
        <dbReference type="SAM" id="MobiDB-lite"/>
    </source>
</evidence>
<reference evidence="2" key="1">
    <citation type="submission" date="2023-10" db="EMBL/GenBank/DDBJ databases">
        <authorList>
            <person name="Chen Y."/>
            <person name="Shah S."/>
            <person name="Dougan E. K."/>
            <person name="Thang M."/>
            <person name="Chan C."/>
        </authorList>
    </citation>
    <scope>NUCLEOTIDE SEQUENCE [LARGE SCALE GENOMIC DNA]</scope>
</reference>
<keyword evidence="3" id="KW-1185">Reference proteome</keyword>
<feature type="region of interest" description="Disordered" evidence="1">
    <location>
        <begin position="14"/>
        <end position="43"/>
    </location>
</feature>
<dbReference type="EMBL" id="CAUYUJ010015119">
    <property type="protein sequence ID" value="CAK0850097.1"/>
    <property type="molecule type" value="Genomic_DNA"/>
</dbReference>
<proteinExistence type="predicted"/>